<dbReference type="InterPro" id="IPR037523">
    <property type="entry name" value="VOC_core"/>
</dbReference>
<evidence type="ECO:0000259" key="2">
    <source>
        <dbReference type="PROSITE" id="PS51819"/>
    </source>
</evidence>
<feature type="domain" description="VOC" evidence="2">
    <location>
        <begin position="1"/>
        <end position="79"/>
    </location>
</feature>
<dbReference type="Pfam" id="PF13669">
    <property type="entry name" value="Glyoxalase_4"/>
    <property type="match status" value="1"/>
</dbReference>
<dbReference type="InterPro" id="IPR029068">
    <property type="entry name" value="Glyas_Bleomycin-R_OHBP_Dase"/>
</dbReference>
<reference evidence="3" key="2">
    <citation type="journal article" date="2014" name="ISME J.">
        <title>Microbial stratification in low pH oxic and suboxic macroscopic growths along an acid mine drainage.</title>
        <authorList>
            <person name="Mendez-Garcia C."/>
            <person name="Mesa V."/>
            <person name="Sprenger R.R."/>
            <person name="Richter M."/>
            <person name="Diez M.S."/>
            <person name="Solano J."/>
            <person name="Bargiela R."/>
            <person name="Golyshina O.V."/>
            <person name="Manteca A."/>
            <person name="Ramos J.L."/>
            <person name="Gallego J.R."/>
            <person name="Llorente I."/>
            <person name="Martins Dos Santos V.A."/>
            <person name="Jensen O.N."/>
            <person name="Pelaez A.I."/>
            <person name="Sanchez J."/>
            <person name="Ferrer M."/>
        </authorList>
    </citation>
    <scope>NUCLEOTIDE SEQUENCE</scope>
</reference>
<name>T1DC26_9ZZZZ</name>
<dbReference type="InterPro" id="IPR051785">
    <property type="entry name" value="MMCE/EMCE_epimerase"/>
</dbReference>
<keyword evidence="1" id="KW-0479">Metal-binding</keyword>
<accession>T1DC26</accession>
<dbReference type="PROSITE" id="PS51819">
    <property type="entry name" value="VOC"/>
    <property type="match status" value="1"/>
</dbReference>
<reference evidence="3" key="1">
    <citation type="submission" date="2013-08" db="EMBL/GenBank/DDBJ databases">
        <authorList>
            <person name="Mendez C."/>
            <person name="Richter M."/>
            <person name="Ferrer M."/>
            <person name="Sanchez J."/>
        </authorList>
    </citation>
    <scope>NUCLEOTIDE SEQUENCE</scope>
</reference>
<sequence>ELLGSTRSDSTVARFLERRGEGLHHLAYQVLDIEAELARWRALGAELIDQRPRLGSRGHLVAFIHPRSARGVLTELCQVEPGAP</sequence>
<dbReference type="SUPFAM" id="SSF54593">
    <property type="entry name" value="Glyoxalase/Bleomycin resistance protein/Dihydroxybiphenyl dioxygenase"/>
    <property type="match status" value="1"/>
</dbReference>
<dbReference type="GO" id="GO:0004493">
    <property type="term" value="F:methylmalonyl-CoA epimerase activity"/>
    <property type="evidence" value="ECO:0007669"/>
    <property type="project" value="TreeGrafter"/>
</dbReference>
<dbReference type="PANTHER" id="PTHR43048:SF3">
    <property type="entry name" value="METHYLMALONYL-COA EPIMERASE, MITOCHONDRIAL"/>
    <property type="match status" value="1"/>
</dbReference>
<protein>
    <submittedName>
        <fullName evidence="3">Methylmalonyl-CoA epimerase</fullName>
    </submittedName>
</protein>
<dbReference type="Gene3D" id="3.10.180.10">
    <property type="entry name" value="2,3-Dihydroxybiphenyl 1,2-Dioxygenase, domain 1"/>
    <property type="match status" value="1"/>
</dbReference>
<gene>
    <name evidence="3" type="ORF">B1A_01975</name>
</gene>
<dbReference type="AlphaFoldDB" id="T1DC26"/>
<comment type="caution">
    <text evidence="3">The sequence shown here is derived from an EMBL/GenBank/DDBJ whole genome shotgun (WGS) entry which is preliminary data.</text>
</comment>
<dbReference type="GO" id="GO:0046872">
    <property type="term" value="F:metal ion binding"/>
    <property type="evidence" value="ECO:0007669"/>
    <property type="project" value="UniProtKB-KW"/>
</dbReference>
<dbReference type="PANTHER" id="PTHR43048">
    <property type="entry name" value="METHYLMALONYL-COA EPIMERASE"/>
    <property type="match status" value="1"/>
</dbReference>
<organism evidence="3">
    <name type="scientific">mine drainage metagenome</name>
    <dbReference type="NCBI Taxonomy" id="410659"/>
    <lineage>
        <taxon>unclassified sequences</taxon>
        <taxon>metagenomes</taxon>
        <taxon>ecological metagenomes</taxon>
    </lineage>
</organism>
<evidence type="ECO:0000313" key="3">
    <source>
        <dbReference type="EMBL" id="EQD78989.1"/>
    </source>
</evidence>
<evidence type="ECO:0000256" key="1">
    <source>
        <dbReference type="ARBA" id="ARBA00022723"/>
    </source>
</evidence>
<proteinExistence type="predicted"/>
<dbReference type="GO" id="GO:0046491">
    <property type="term" value="P:L-methylmalonyl-CoA metabolic process"/>
    <property type="evidence" value="ECO:0007669"/>
    <property type="project" value="TreeGrafter"/>
</dbReference>
<feature type="non-terminal residue" evidence="3">
    <location>
        <position position="1"/>
    </location>
</feature>
<dbReference type="EMBL" id="AUZX01001479">
    <property type="protein sequence ID" value="EQD78989.1"/>
    <property type="molecule type" value="Genomic_DNA"/>
</dbReference>